<protein>
    <recommendedName>
        <fullName evidence="4">Phage capsid scaffolding</fullName>
    </recommendedName>
</protein>
<feature type="region of interest" description="Disordered" evidence="1">
    <location>
        <begin position="228"/>
        <end position="283"/>
    </location>
</feature>
<feature type="compositionally biased region" description="Polar residues" evidence="1">
    <location>
        <begin position="254"/>
        <end position="263"/>
    </location>
</feature>
<organism evidence="2 3">
    <name type="scientific">Halorhodospira neutriphila</name>
    <dbReference type="NCBI Taxonomy" id="168379"/>
    <lineage>
        <taxon>Bacteria</taxon>
        <taxon>Pseudomonadati</taxon>
        <taxon>Pseudomonadota</taxon>
        <taxon>Gammaproteobacteria</taxon>
        <taxon>Chromatiales</taxon>
        <taxon>Ectothiorhodospiraceae</taxon>
        <taxon>Halorhodospira</taxon>
    </lineage>
</organism>
<dbReference type="Pfam" id="PF05929">
    <property type="entry name" value="Phage_GPO"/>
    <property type="match status" value="1"/>
</dbReference>
<dbReference type="EMBL" id="NRSH01000007">
    <property type="protein sequence ID" value="MBK1725706.1"/>
    <property type="molecule type" value="Genomic_DNA"/>
</dbReference>
<reference evidence="2 3" key="1">
    <citation type="journal article" date="2020" name="Microorganisms">
        <title>Osmotic Adaptation and Compatible Solute Biosynthesis of Phototrophic Bacteria as Revealed from Genome Analyses.</title>
        <authorList>
            <person name="Imhoff J.F."/>
            <person name="Rahn T."/>
            <person name="Kunzel S."/>
            <person name="Keller A."/>
            <person name="Neulinger S.C."/>
        </authorList>
    </citation>
    <scope>NUCLEOTIDE SEQUENCE [LARGE SCALE GENOMIC DNA]</scope>
    <source>
        <strain evidence="2 3">DSM 15116</strain>
    </source>
</reference>
<evidence type="ECO:0000256" key="1">
    <source>
        <dbReference type="SAM" id="MobiDB-lite"/>
    </source>
</evidence>
<comment type="caution">
    <text evidence="2">The sequence shown here is derived from an EMBL/GenBank/DDBJ whole genome shotgun (WGS) entry which is preliminary data.</text>
</comment>
<accession>A0ABS1E1N8</accession>
<feature type="compositionally biased region" description="Gly residues" evidence="1">
    <location>
        <begin position="274"/>
        <end position="283"/>
    </location>
</feature>
<evidence type="ECO:0000313" key="3">
    <source>
        <dbReference type="Proteomes" id="UP000738126"/>
    </source>
</evidence>
<dbReference type="RefSeq" id="WP_200256124.1">
    <property type="nucleotide sequence ID" value="NZ_NRSH01000007.1"/>
</dbReference>
<dbReference type="Proteomes" id="UP000738126">
    <property type="component" value="Unassembled WGS sequence"/>
</dbReference>
<dbReference type="InterPro" id="IPR009228">
    <property type="entry name" value="Capsid_scaffold_GpO"/>
</dbReference>
<proteinExistence type="predicted"/>
<name>A0ABS1E1N8_9GAMM</name>
<evidence type="ECO:0008006" key="4">
    <source>
        <dbReference type="Google" id="ProtNLM"/>
    </source>
</evidence>
<sequence length="283" mass="30448">MLLTKFFRVAREGDTVDGRSISREQIQQMADNYDRENTYGARIWPEHFRGLVPGSPFDALGDVMALDARDEDGTLALYAQLAPTPQLIEMNRQRQKIYSSIEMATNFAGTGEAYLMGLAVTDSPAVLGTEPLRFSQFASGAPDIVVGPEVEAQLELADEGGDDKGGGEGAGGETGSGERRSTLLQNLSARVSELLGRRRDHELSEVAQSIESMAEHVGSMESELRAELDQLAGRQQASASAEDVSKLAERVQAMETSLDQTPARSEPERPPATGGDGGLKTDC</sequence>
<keyword evidence="3" id="KW-1185">Reference proteome</keyword>
<gene>
    <name evidence="2" type="ORF">CKO13_01450</name>
</gene>
<evidence type="ECO:0000313" key="2">
    <source>
        <dbReference type="EMBL" id="MBK1725706.1"/>
    </source>
</evidence>
<feature type="region of interest" description="Disordered" evidence="1">
    <location>
        <begin position="158"/>
        <end position="183"/>
    </location>
</feature>